<dbReference type="Proteomes" id="UP000594836">
    <property type="component" value="Chromosome"/>
</dbReference>
<dbReference type="AlphaFoldDB" id="A0A7T3AD45"/>
<dbReference type="RefSeq" id="WP_197939222.1">
    <property type="nucleotide sequence ID" value="NZ_CP065713.1"/>
</dbReference>
<dbReference type="EMBL" id="CP065713">
    <property type="protein sequence ID" value="QPT09723.1"/>
    <property type="molecule type" value="Genomic_DNA"/>
</dbReference>
<reference evidence="1 2" key="1">
    <citation type="submission" date="2020-12" db="EMBL/GenBank/DDBJ databases">
        <title>FDA dAtabase for Regulatory Grade micrObial Sequences (FDA-ARGOS): Supporting development and validation of Infectious Disease Dx tests.</title>
        <authorList>
            <person name="Sproer C."/>
            <person name="Gronow S."/>
            <person name="Severitt S."/>
            <person name="Schroder I."/>
            <person name="Tallon L."/>
            <person name="Sadzewicz L."/>
            <person name="Zhao X."/>
            <person name="Boylan J."/>
            <person name="Ott S."/>
            <person name="Bowen H."/>
            <person name="Vavikolanu K."/>
            <person name="Mehta A."/>
            <person name="Aluvathingal J."/>
            <person name="Nadendla S."/>
            <person name="Lowell S."/>
            <person name="Myers T."/>
            <person name="Yan Y."/>
            <person name="Sichtig H."/>
        </authorList>
    </citation>
    <scope>NUCLEOTIDE SEQUENCE [LARGE SCALE GENOMIC DNA]</scope>
    <source>
        <strain evidence="1 2">FDAARGOS_881</strain>
    </source>
</reference>
<accession>A0A7T3AD45</accession>
<evidence type="ECO:0000313" key="2">
    <source>
        <dbReference type="Proteomes" id="UP000594836"/>
    </source>
</evidence>
<name>A0A7T3AD45_SPHPI</name>
<evidence type="ECO:0000313" key="1">
    <source>
        <dbReference type="EMBL" id="QPT09723.1"/>
    </source>
</evidence>
<sequence length="255" mass="26489">MSRLMIVQPLGIAAATASRGTGVDNLRSVDPKEVWMDSATGGAATITIDLGAAVEIDTILLGYVRGSVAGSTWSITGGLVSADQIAIQPAAALRVQDVPGNVAAVSHALWTGTAVTVRYLAIGLSHSGPARLSAGVLVVGKAFSPELGQDWGAGRQPIDTGAATALPSGGFATVEGVVKSGFGCTFSDLSEAETLQLERIAGGLGTTRPGLLIEDAARTAGLIARIHYGLFGKWKPFERRNRPQTRWDITIEQWV</sequence>
<organism evidence="1 2">
    <name type="scientific">Sphingomonas paucimobilis</name>
    <name type="common">Pseudomonas paucimobilis</name>
    <dbReference type="NCBI Taxonomy" id="13689"/>
    <lineage>
        <taxon>Bacteria</taxon>
        <taxon>Pseudomonadati</taxon>
        <taxon>Pseudomonadota</taxon>
        <taxon>Alphaproteobacteria</taxon>
        <taxon>Sphingomonadales</taxon>
        <taxon>Sphingomonadaceae</taxon>
        <taxon>Sphingomonas</taxon>
    </lineage>
</organism>
<proteinExistence type="predicted"/>
<protein>
    <submittedName>
        <fullName evidence="1">Uncharacterized protein</fullName>
    </submittedName>
</protein>
<gene>
    <name evidence="1" type="ORF">I6G38_05560</name>
</gene>